<feature type="transmembrane region" description="Helical" evidence="7">
    <location>
        <begin position="426"/>
        <end position="443"/>
    </location>
</feature>
<reference evidence="10" key="1">
    <citation type="submission" date="2019-01" db="EMBL/GenBank/DDBJ databases">
        <title>Cytophagaceae bacterium strain CAR-16.</title>
        <authorList>
            <person name="Chen W.-M."/>
        </authorList>
    </citation>
    <scope>NUCLEOTIDE SEQUENCE [LARGE SCALE GENOMIC DNA]</scope>
    <source>
        <strain evidence="10">LLJ-11</strain>
    </source>
</reference>
<dbReference type="InterPro" id="IPR011990">
    <property type="entry name" value="TPR-like_helical_dom_sf"/>
</dbReference>
<dbReference type="RefSeq" id="WP_129434691.1">
    <property type="nucleotide sequence ID" value="NZ_SBKO01000001.1"/>
</dbReference>
<comment type="catalytic activity">
    <reaction evidence="1">
        <text>ATP + protein L-histidine = ADP + protein N-phospho-L-histidine.</text>
        <dbReference type="EC" id="2.7.13.3"/>
    </reaction>
</comment>
<dbReference type="InterPro" id="IPR003594">
    <property type="entry name" value="HATPase_dom"/>
</dbReference>
<dbReference type="SUPFAM" id="SSF55874">
    <property type="entry name" value="ATPase domain of HSP90 chaperone/DNA topoisomerase II/histidine kinase"/>
    <property type="match status" value="1"/>
</dbReference>
<dbReference type="CDD" id="cd00082">
    <property type="entry name" value="HisKA"/>
    <property type="match status" value="1"/>
</dbReference>
<keyword evidence="7" id="KW-0812">Transmembrane</keyword>
<proteinExistence type="predicted"/>
<dbReference type="Gene3D" id="3.30.565.10">
    <property type="entry name" value="Histidine kinase-like ATPase, C-terminal domain"/>
    <property type="match status" value="1"/>
</dbReference>
<keyword evidence="3" id="KW-0808">Transferase</keyword>
<dbReference type="SMART" id="SM00388">
    <property type="entry name" value="HisKA"/>
    <property type="match status" value="1"/>
</dbReference>
<keyword evidence="4" id="KW-0418">Kinase</keyword>
<dbReference type="InterPro" id="IPR005467">
    <property type="entry name" value="His_kinase_dom"/>
</dbReference>
<feature type="coiled-coil region" evidence="6">
    <location>
        <begin position="381"/>
        <end position="469"/>
    </location>
</feature>
<evidence type="ECO:0000256" key="3">
    <source>
        <dbReference type="ARBA" id="ARBA00022679"/>
    </source>
</evidence>
<evidence type="ECO:0000313" key="10">
    <source>
        <dbReference type="Proteomes" id="UP000290283"/>
    </source>
</evidence>
<sequence>MRKIVLILLFLPLFNFGQIRSKEIIRLLEECETIKKNENYRDLIAVANKGISLSKNDTYLLARFNFYKAYGFEYDNNQYAKAIPFFEASWKYAKTHQNLKEETLAIMRLSYLYYSTKQFQKREDLIKYIKQILDTTRNVYTQGILNGSLGEYYLDKSEIEPFIGYKLKAIEYRKKFPKDDASNIVNIGISYSQIGQAYIKMKQFDKGIEYSNYAKPYMTESPNSLAFLYNDFIKCYTGKQNLDSITKYYKSIYKLVSKEDSLHISVSSANRYMAEYFIAKKNISKASFFALKALRFAEKSNDDEILMEARVTQGKLLFKQKQFEKAIEILKLAATHAYEFDKNSFIIINQLLSESYSQIGDWEQAFKYQNIYTKANEAMLNESAKQTIANAEAKFQNRNKQEKINLLSAENKVKNLEIENTRKTQIYLGFGFLLLLTIAGLLYRQNRSRKKTNQKLETLNSELDLANKSKVRFLNILNHDLRGPIANLIGFLHLQENHPELLDQESEKRLKQKTTEGAENLLSSMEDLLLWSKSQMENYKPQPKEVNVNSLFSDTAKHFFNIDNIAITYHNPQNIELYTDENYLKTILRNLTGNAIKALEKTENPSIEWKAYTANYKTYLSITDNGPGGNNNQFKALYDDTQVTGIKTGLGLHLIRDLAKAIDCEITLETQENKGTTFILCFNSI</sequence>
<dbReference type="EMBL" id="SBKO01000001">
    <property type="protein sequence ID" value="RXR21125.1"/>
    <property type="molecule type" value="Genomic_DNA"/>
</dbReference>
<dbReference type="InterPro" id="IPR050736">
    <property type="entry name" value="Sensor_HK_Regulatory"/>
</dbReference>
<feature type="domain" description="Histidine kinase" evidence="8">
    <location>
        <begin position="476"/>
        <end position="685"/>
    </location>
</feature>
<accession>A0A4Q1K6P5</accession>
<dbReference type="Gene3D" id="1.25.40.10">
    <property type="entry name" value="Tetratricopeptide repeat domain"/>
    <property type="match status" value="2"/>
</dbReference>
<dbReference type="Gene3D" id="1.10.287.130">
    <property type="match status" value="1"/>
</dbReference>
<evidence type="ECO:0000256" key="2">
    <source>
        <dbReference type="ARBA" id="ARBA00012438"/>
    </source>
</evidence>
<comment type="caution">
    <text evidence="9">The sequence shown here is derived from an EMBL/GenBank/DDBJ whole genome shotgun (WGS) entry which is preliminary data.</text>
</comment>
<dbReference type="OrthoDB" id="9810447at2"/>
<dbReference type="Pfam" id="PF02518">
    <property type="entry name" value="HATPase_c"/>
    <property type="match status" value="1"/>
</dbReference>
<keyword evidence="5" id="KW-0902">Two-component regulatory system</keyword>
<dbReference type="GO" id="GO:0000155">
    <property type="term" value="F:phosphorelay sensor kinase activity"/>
    <property type="evidence" value="ECO:0007669"/>
    <property type="project" value="InterPro"/>
</dbReference>
<gene>
    <name evidence="9" type="ORF">EQG63_04065</name>
</gene>
<evidence type="ECO:0000256" key="5">
    <source>
        <dbReference type="ARBA" id="ARBA00023012"/>
    </source>
</evidence>
<dbReference type="SMART" id="SM00387">
    <property type="entry name" value="HATPase_c"/>
    <property type="match status" value="1"/>
</dbReference>
<dbReference type="EC" id="2.7.13.3" evidence="2"/>
<protein>
    <recommendedName>
        <fullName evidence="2">histidine kinase</fullName>
        <ecNumber evidence="2">2.7.13.3</ecNumber>
    </recommendedName>
</protein>
<evidence type="ECO:0000256" key="6">
    <source>
        <dbReference type="SAM" id="Coils"/>
    </source>
</evidence>
<dbReference type="InterPro" id="IPR036097">
    <property type="entry name" value="HisK_dim/P_sf"/>
</dbReference>
<dbReference type="Proteomes" id="UP000290283">
    <property type="component" value="Unassembled WGS sequence"/>
</dbReference>
<dbReference type="PANTHER" id="PTHR43711">
    <property type="entry name" value="TWO-COMPONENT HISTIDINE KINASE"/>
    <property type="match status" value="1"/>
</dbReference>
<evidence type="ECO:0000256" key="1">
    <source>
        <dbReference type="ARBA" id="ARBA00000085"/>
    </source>
</evidence>
<evidence type="ECO:0000313" key="9">
    <source>
        <dbReference type="EMBL" id="RXR21125.1"/>
    </source>
</evidence>
<dbReference type="InterPro" id="IPR036890">
    <property type="entry name" value="HATPase_C_sf"/>
</dbReference>
<evidence type="ECO:0000256" key="4">
    <source>
        <dbReference type="ARBA" id="ARBA00022777"/>
    </source>
</evidence>
<name>A0A4Q1K6P5_9FLAO</name>
<dbReference type="PROSITE" id="PS50109">
    <property type="entry name" value="HIS_KIN"/>
    <property type="match status" value="1"/>
</dbReference>
<evidence type="ECO:0000259" key="8">
    <source>
        <dbReference type="PROSITE" id="PS50109"/>
    </source>
</evidence>
<keyword evidence="10" id="KW-1185">Reference proteome</keyword>
<dbReference type="InterPro" id="IPR003661">
    <property type="entry name" value="HisK_dim/P_dom"/>
</dbReference>
<dbReference type="SUPFAM" id="SSF47384">
    <property type="entry name" value="Homodimeric domain of signal transducing histidine kinase"/>
    <property type="match status" value="1"/>
</dbReference>
<dbReference type="PANTHER" id="PTHR43711:SF31">
    <property type="entry name" value="HISTIDINE KINASE"/>
    <property type="match status" value="1"/>
</dbReference>
<evidence type="ECO:0000256" key="7">
    <source>
        <dbReference type="SAM" id="Phobius"/>
    </source>
</evidence>
<keyword evidence="6" id="KW-0175">Coiled coil</keyword>
<dbReference type="AlphaFoldDB" id="A0A4Q1K6P5"/>
<keyword evidence="7" id="KW-0472">Membrane</keyword>
<dbReference type="SUPFAM" id="SSF48452">
    <property type="entry name" value="TPR-like"/>
    <property type="match status" value="1"/>
</dbReference>
<keyword evidence="7" id="KW-1133">Transmembrane helix</keyword>
<organism evidence="9 10">
    <name type="scientific">Flavobacterium amnicola</name>
    <dbReference type="NCBI Taxonomy" id="2506422"/>
    <lineage>
        <taxon>Bacteria</taxon>
        <taxon>Pseudomonadati</taxon>
        <taxon>Bacteroidota</taxon>
        <taxon>Flavobacteriia</taxon>
        <taxon>Flavobacteriales</taxon>
        <taxon>Flavobacteriaceae</taxon>
        <taxon>Flavobacterium</taxon>
    </lineage>
</organism>